<proteinExistence type="inferred from homology"/>
<evidence type="ECO:0000256" key="4">
    <source>
        <dbReference type="ARBA" id="ARBA00022917"/>
    </source>
</evidence>
<keyword evidence="4 5" id="KW-0648">Protein biosynthesis</keyword>
<dbReference type="InterPro" id="IPR023398">
    <property type="entry name" value="TIF_eIF4e-like"/>
</dbReference>
<evidence type="ECO:0000256" key="1">
    <source>
        <dbReference type="ARBA" id="ARBA00022540"/>
    </source>
</evidence>
<evidence type="ECO:0000313" key="8">
    <source>
        <dbReference type="Proteomes" id="UP001363622"/>
    </source>
</evidence>
<evidence type="ECO:0000256" key="6">
    <source>
        <dbReference type="SAM" id="MobiDB-lite"/>
    </source>
</evidence>
<feature type="compositionally biased region" description="Polar residues" evidence="6">
    <location>
        <begin position="68"/>
        <end position="79"/>
    </location>
</feature>
<dbReference type="EMBL" id="JBBPHU010000006">
    <property type="protein sequence ID" value="KAK7516393.1"/>
    <property type="molecule type" value="Genomic_DNA"/>
</dbReference>
<feature type="region of interest" description="Disordered" evidence="6">
    <location>
        <begin position="1"/>
        <end position="34"/>
    </location>
</feature>
<evidence type="ECO:0000256" key="5">
    <source>
        <dbReference type="RuleBase" id="RU004374"/>
    </source>
</evidence>
<dbReference type="SUPFAM" id="SSF55418">
    <property type="entry name" value="eIF4e-like"/>
    <property type="match status" value="1"/>
</dbReference>
<dbReference type="Pfam" id="PF01652">
    <property type="entry name" value="IF4E"/>
    <property type="match status" value="1"/>
</dbReference>
<evidence type="ECO:0000256" key="2">
    <source>
        <dbReference type="ARBA" id="ARBA00022845"/>
    </source>
</evidence>
<comment type="caution">
    <text evidence="7">The sequence shown here is derived from an EMBL/GenBank/DDBJ whole genome shotgun (WGS) entry which is preliminary data.</text>
</comment>
<keyword evidence="2" id="KW-0810">Translation regulation</keyword>
<dbReference type="PANTHER" id="PTHR11960">
    <property type="entry name" value="EUKARYOTIC TRANSLATION INITIATION FACTOR 4E RELATED"/>
    <property type="match status" value="1"/>
</dbReference>
<gene>
    <name evidence="7" type="ORF">IWZ03DRAFT_311781</name>
</gene>
<dbReference type="InterPro" id="IPR001040">
    <property type="entry name" value="TIF_eIF_4E"/>
</dbReference>
<evidence type="ECO:0000256" key="3">
    <source>
        <dbReference type="ARBA" id="ARBA00022884"/>
    </source>
</evidence>
<keyword evidence="3 5" id="KW-0694">RNA-binding</keyword>
<sequence>MERPTVPGIATKGLPVQSQDVAADTASPARGKAMKEALLQKLRPPPLEYSWDFWHDRQGRDKKPSWATEGQNAPSSDNANGGGDDSVDYESRLVKLETISDAKQFWSLFNNFDLGDLKLRDSVHLFHTGVKPVWEDARNVKGGAWTFRVPKEKAAQFWKEVACMAIGSQLQDAVDNSKKRFTFIDDICGISYSVRFNSHLISVWNRDCENTEGIEKLKKVILDNISPELALRDNQYYYKKHSDHTGFRPPTDGGDK</sequence>
<keyword evidence="1 5" id="KW-0396">Initiation factor</keyword>
<dbReference type="PANTHER" id="PTHR11960:SF66">
    <property type="entry name" value="EUKARYOTIC TRANSLATION INITIATION FACTOR 4E TYPE 3"/>
    <property type="match status" value="1"/>
</dbReference>
<accession>A0ABR1KLU6</accession>
<keyword evidence="8" id="KW-1185">Reference proteome</keyword>
<dbReference type="Gene3D" id="3.30.760.10">
    <property type="entry name" value="RNA Cap, Translation Initiation Factor Eif4e"/>
    <property type="match status" value="1"/>
</dbReference>
<comment type="similarity">
    <text evidence="5">Belongs to the eukaryotic initiation factor 4E family.</text>
</comment>
<organism evidence="7 8">
    <name type="scientific">Phyllosticta citriasiana</name>
    <dbReference type="NCBI Taxonomy" id="595635"/>
    <lineage>
        <taxon>Eukaryota</taxon>
        <taxon>Fungi</taxon>
        <taxon>Dikarya</taxon>
        <taxon>Ascomycota</taxon>
        <taxon>Pezizomycotina</taxon>
        <taxon>Dothideomycetes</taxon>
        <taxon>Dothideomycetes incertae sedis</taxon>
        <taxon>Botryosphaeriales</taxon>
        <taxon>Phyllostictaceae</taxon>
        <taxon>Phyllosticta</taxon>
    </lineage>
</organism>
<dbReference type="Proteomes" id="UP001363622">
    <property type="component" value="Unassembled WGS sequence"/>
</dbReference>
<evidence type="ECO:0000313" key="7">
    <source>
        <dbReference type="EMBL" id="KAK7516393.1"/>
    </source>
</evidence>
<feature type="region of interest" description="Disordered" evidence="6">
    <location>
        <begin position="58"/>
        <end position="86"/>
    </location>
</feature>
<reference evidence="7 8" key="1">
    <citation type="submission" date="2024-04" db="EMBL/GenBank/DDBJ databases">
        <title>Phyllosticta paracitricarpa is synonymous to the EU quarantine fungus P. citricarpa based on phylogenomic analyses.</title>
        <authorList>
            <consortium name="Lawrence Berkeley National Laboratory"/>
            <person name="Van Ingen-Buijs V.A."/>
            <person name="Van Westerhoven A.C."/>
            <person name="Haridas S."/>
            <person name="Skiadas P."/>
            <person name="Martin F."/>
            <person name="Groenewald J.Z."/>
            <person name="Crous P.W."/>
            <person name="Seidl M.F."/>
        </authorList>
    </citation>
    <scope>NUCLEOTIDE SEQUENCE [LARGE SCALE GENOMIC DNA]</scope>
    <source>
        <strain evidence="7 8">CBS 123371</strain>
    </source>
</reference>
<name>A0ABR1KLU6_9PEZI</name>
<protein>
    <submittedName>
        <fullName evidence="7">Translation initiation factor eIF 4e-like domain-containing protein</fullName>
    </submittedName>
</protein>